<dbReference type="PANTHER" id="PTHR45527:SF3">
    <property type="entry name" value="SIDEROPHORE SYNTHETASE (EUROFUNG)"/>
    <property type="match status" value="1"/>
</dbReference>
<evidence type="ECO:0000256" key="1">
    <source>
        <dbReference type="ARBA" id="ARBA00022450"/>
    </source>
</evidence>
<dbReference type="InterPro" id="IPR042099">
    <property type="entry name" value="ANL_N_sf"/>
</dbReference>
<evidence type="ECO:0000256" key="3">
    <source>
        <dbReference type="ARBA" id="ARBA00022598"/>
    </source>
</evidence>
<reference evidence="7" key="2">
    <citation type="submission" date="2023-05" db="EMBL/GenBank/DDBJ databases">
        <authorList>
            <consortium name="Lawrence Berkeley National Laboratory"/>
            <person name="Steindorff A."/>
            <person name="Hensen N."/>
            <person name="Bonometti L."/>
            <person name="Westerberg I."/>
            <person name="Brannstrom I.O."/>
            <person name="Guillou S."/>
            <person name="Cros-Aarteil S."/>
            <person name="Calhoun S."/>
            <person name="Haridas S."/>
            <person name="Kuo A."/>
            <person name="Mondo S."/>
            <person name="Pangilinan J."/>
            <person name="Riley R."/>
            <person name="Labutti K."/>
            <person name="Andreopoulos B."/>
            <person name="Lipzen A."/>
            <person name="Chen C."/>
            <person name="Yanf M."/>
            <person name="Daum C."/>
            <person name="Ng V."/>
            <person name="Clum A."/>
            <person name="Ohm R."/>
            <person name="Martin F."/>
            <person name="Silar P."/>
            <person name="Natvig D."/>
            <person name="Lalanne C."/>
            <person name="Gautier V."/>
            <person name="Ament-Velasquez S.L."/>
            <person name="Kruys A."/>
            <person name="Hutchinson M.I."/>
            <person name="Powell A.J."/>
            <person name="Barry K."/>
            <person name="Miller A.N."/>
            <person name="Grigoriev I.V."/>
            <person name="Debuchy R."/>
            <person name="Gladieux P."/>
            <person name="Thoren M.H."/>
            <person name="Johannesson H."/>
        </authorList>
    </citation>
    <scope>NUCLEOTIDE SEQUENCE</scope>
    <source>
        <strain evidence="7">PSN309</strain>
    </source>
</reference>
<protein>
    <recommendedName>
        <fullName evidence="6">Carrier domain-containing protein</fullName>
    </recommendedName>
</protein>
<dbReference type="SMART" id="SM00823">
    <property type="entry name" value="PKS_PP"/>
    <property type="match status" value="1"/>
</dbReference>
<dbReference type="GO" id="GO:0005737">
    <property type="term" value="C:cytoplasm"/>
    <property type="evidence" value="ECO:0007669"/>
    <property type="project" value="TreeGrafter"/>
</dbReference>
<dbReference type="Gene3D" id="3.30.559.10">
    <property type="entry name" value="Chloramphenicol acetyltransferase-like domain"/>
    <property type="match status" value="1"/>
</dbReference>
<dbReference type="Gene3D" id="3.30.559.30">
    <property type="entry name" value="Nonribosomal peptide synthetase, condensation domain"/>
    <property type="match status" value="1"/>
</dbReference>
<dbReference type="InterPro" id="IPR006162">
    <property type="entry name" value="Ppantetheine_attach_site"/>
</dbReference>
<feature type="domain" description="Carrier" evidence="6">
    <location>
        <begin position="346"/>
        <end position="422"/>
    </location>
</feature>
<name>A0AAN6WKY0_9PEZI</name>
<evidence type="ECO:0000256" key="4">
    <source>
        <dbReference type="ARBA" id="ARBA00029454"/>
    </source>
</evidence>
<feature type="region of interest" description="Disordered" evidence="5">
    <location>
        <begin position="325"/>
        <end position="346"/>
    </location>
</feature>
<dbReference type="Pfam" id="PF00501">
    <property type="entry name" value="AMP-binding"/>
    <property type="match status" value="1"/>
</dbReference>
<dbReference type="PROSITE" id="PS50075">
    <property type="entry name" value="CARRIER"/>
    <property type="match status" value="1"/>
</dbReference>
<dbReference type="GO" id="GO:0031177">
    <property type="term" value="F:phosphopantetheine binding"/>
    <property type="evidence" value="ECO:0007669"/>
    <property type="project" value="InterPro"/>
</dbReference>
<reference evidence="7" key="1">
    <citation type="journal article" date="2023" name="Mol. Phylogenet. Evol.">
        <title>Genome-scale phylogeny and comparative genomics of the fungal order Sordariales.</title>
        <authorList>
            <person name="Hensen N."/>
            <person name="Bonometti L."/>
            <person name="Westerberg I."/>
            <person name="Brannstrom I.O."/>
            <person name="Guillou S."/>
            <person name="Cros-Aarteil S."/>
            <person name="Calhoun S."/>
            <person name="Haridas S."/>
            <person name="Kuo A."/>
            <person name="Mondo S."/>
            <person name="Pangilinan J."/>
            <person name="Riley R."/>
            <person name="LaButti K."/>
            <person name="Andreopoulos B."/>
            <person name="Lipzen A."/>
            <person name="Chen C."/>
            <person name="Yan M."/>
            <person name="Daum C."/>
            <person name="Ng V."/>
            <person name="Clum A."/>
            <person name="Steindorff A."/>
            <person name="Ohm R.A."/>
            <person name="Martin F."/>
            <person name="Silar P."/>
            <person name="Natvig D.O."/>
            <person name="Lalanne C."/>
            <person name="Gautier V."/>
            <person name="Ament-Velasquez S.L."/>
            <person name="Kruys A."/>
            <person name="Hutchinson M.I."/>
            <person name="Powell A.J."/>
            <person name="Barry K."/>
            <person name="Miller A.N."/>
            <person name="Grigoriev I.V."/>
            <person name="Debuchy R."/>
            <person name="Gladieux P."/>
            <person name="Hiltunen Thoren M."/>
            <person name="Johannesson H."/>
        </authorList>
    </citation>
    <scope>NUCLEOTIDE SEQUENCE</scope>
    <source>
        <strain evidence="7">PSN309</strain>
    </source>
</reference>
<dbReference type="GO" id="GO:0044550">
    <property type="term" value="P:secondary metabolite biosynthetic process"/>
    <property type="evidence" value="ECO:0007669"/>
    <property type="project" value="TreeGrafter"/>
</dbReference>
<evidence type="ECO:0000256" key="2">
    <source>
        <dbReference type="ARBA" id="ARBA00022553"/>
    </source>
</evidence>
<keyword evidence="2" id="KW-0597">Phosphoprotein</keyword>
<evidence type="ECO:0000256" key="5">
    <source>
        <dbReference type="SAM" id="MobiDB-lite"/>
    </source>
</evidence>
<dbReference type="FunFam" id="3.30.559.30:FF:000003">
    <property type="entry name" value="Nonribosomal peptide synthase SidD"/>
    <property type="match status" value="1"/>
</dbReference>
<dbReference type="InterPro" id="IPR023213">
    <property type="entry name" value="CAT-like_dom_sf"/>
</dbReference>
<dbReference type="Gene3D" id="2.30.38.10">
    <property type="entry name" value="Luciferase, Domain 3"/>
    <property type="match status" value="1"/>
</dbReference>
<keyword evidence="8" id="KW-1185">Reference proteome</keyword>
<dbReference type="EMBL" id="MU864808">
    <property type="protein sequence ID" value="KAK4182027.1"/>
    <property type="molecule type" value="Genomic_DNA"/>
</dbReference>
<dbReference type="PROSITE" id="PS00012">
    <property type="entry name" value="PHOSPHOPANTETHEINE"/>
    <property type="match status" value="1"/>
</dbReference>
<keyword evidence="1" id="KW-0596">Phosphopantetheine</keyword>
<dbReference type="SUPFAM" id="SSF47336">
    <property type="entry name" value="ACP-like"/>
    <property type="match status" value="1"/>
</dbReference>
<comment type="caution">
    <text evidence="7">The sequence shown here is derived from an EMBL/GenBank/DDBJ whole genome shotgun (WGS) entry which is preliminary data.</text>
</comment>
<dbReference type="CDD" id="cd05930">
    <property type="entry name" value="A_NRPS"/>
    <property type="match status" value="1"/>
</dbReference>
<proteinExistence type="inferred from homology"/>
<dbReference type="Pfam" id="PF00668">
    <property type="entry name" value="Condensation"/>
    <property type="match status" value="1"/>
</dbReference>
<evidence type="ECO:0000313" key="8">
    <source>
        <dbReference type="Proteomes" id="UP001302126"/>
    </source>
</evidence>
<dbReference type="Gene3D" id="3.40.50.12780">
    <property type="entry name" value="N-terminal domain of ligase-like"/>
    <property type="match status" value="1"/>
</dbReference>
<dbReference type="FunFam" id="1.10.1200.10:FF:000005">
    <property type="entry name" value="Nonribosomal peptide synthetase 1"/>
    <property type="match status" value="1"/>
</dbReference>
<sequence>MAHMANLAFDASTWEIYGSLLNGGTLICIDAMTVLDPEALLRAFSQHDVRTAFFTTALFRQYTLERPEIISVLDMLCVGGEALHPRYLRAAAERLTGKLIHCYGPTENTTFSTSWLLTKNERCVNGVPIGRAISNSGAYVMDSRMRLVPLGVIGELVVTGDGLARGYTDPERNADRFVSVSIAGETVKAYRTGDYVRYRPMDGQLEIFGRMDGQVKIRGHRVELGEVEHVFRSHRFVSDAVAVMQHHDGDEVQLASFITINDGIAMAGQRGDPVQNLSRKLFQPQFLQEIQQQLRTMLQAQLPQYMMPRSITILDVMPINQNGKVDRRTLEQQSQTQTTRREPLQQPISDAERTMQKLWARVLNIEPESIGLDDSFFRLGGDSIAAMKLVGKAREVGLQLAVADVFRQPKLGDLSSSGTSTSYTAEEITAFSLVGKDVDVTEIREEVAIGCNIDTSLVEDIYPCSPLQEGLISLTSKRAGDYIMQSVLELRDDIDEDTLRAAWEHVARSTAILRTRIVQHSKLGLLQAVITGDIKWDEGEELEEYLEKDKSVSMGLGDPLTRYAIVKGMREGKRWLVWTIHHTLYDGWSIPRIVDAVTEAYNGVALRKQPGYHAFIKYLGRLDHDATTAYWKSSLAGCEAPPFPPLPLGVQQPVADATLDLRSPVLSTGPSDTTTSTLVRAAWAIVAGRYTSSDDVVFGATMTGRNAPIPGIEDMIGPTIATVPVRICVHSDQTVSAFLAGIQRQATEMIPYEQTGLQRISKVTAGARHACNFQTLLVVQPASEEFTKDGDLGEWRGRSELQDFTTYGLALQCTVAPEGVRVTASFDPRVVEDWLVEKLLNQFSFVVNQLARADPQVKLADLDSVTPEDRQAIWTWNCEAPAAVERCIHDLFAEQAGARPDAPAICAWDGEMTYGELDELSAKLAGHLVEIG</sequence>
<dbReference type="InterPro" id="IPR000873">
    <property type="entry name" value="AMP-dep_synth/lig_dom"/>
</dbReference>
<dbReference type="Gene3D" id="3.30.300.30">
    <property type="match status" value="1"/>
</dbReference>
<dbReference type="GO" id="GO:0043041">
    <property type="term" value="P:amino acid activation for nonribosomal peptide biosynthetic process"/>
    <property type="evidence" value="ECO:0007669"/>
    <property type="project" value="TreeGrafter"/>
</dbReference>
<dbReference type="InterPro" id="IPR009081">
    <property type="entry name" value="PP-bd_ACP"/>
</dbReference>
<dbReference type="CDD" id="cd19545">
    <property type="entry name" value="FUM14_C_NRPS-like"/>
    <property type="match status" value="1"/>
</dbReference>
<dbReference type="SUPFAM" id="SSF56801">
    <property type="entry name" value="Acetyl-CoA synthetase-like"/>
    <property type="match status" value="2"/>
</dbReference>
<accession>A0AAN6WKY0</accession>
<feature type="non-terminal residue" evidence="7">
    <location>
        <position position="932"/>
    </location>
</feature>
<dbReference type="AlphaFoldDB" id="A0AAN6WKY0"/>
<dbReference type="Gene3D" id="1.10.1200.10">
    <property type="entry name" value="ACP-like"/>
    <property type="match status" value="1"/>
</dbReference>
<dbReference type="InterPro" id="IPR036736">
    <property type="entry name" value="ACP-like_sf"/>
</dbReference>
<comment type="similarity">
    <text evidence="4">Belongs to the NRP synthetase family.</text>
</comment>
<dbReference type="InterPro" id="IPR001242">
    <property type="entry name" value="Condensation_dom"/>
</dbReference>
<dbReference type="SUPFAM" id="SSF52777">
    <property type="entry name" value="CoA-dependent acyltransferases"/>
    <property type="match status" value="2"/>
</dbReference>
<gene>
    <name evidence="7" type="ORF">QBC35DRAFT_550809</name>
</gene>
<keyword evidence="3" id="KW-0436">Ligase</keyword>
<dbReference type="InterPro" id="IPR020806">
    <property type="entry name" value="PKS_PP-bd"/>
</dbReference>
<dbReference type="Gene3D" id="3.40.50.980">
    <property type="match status" value="1"/>
</dbReference>
<dbReference type="PANTHER" id="PTHR45527">
    <property type="entry name" value="NONRIBOSOMAL PEPTIDE SYNTHETASE"/>
    <property type="match status" value="1"/>
</dbReference>
<dbReference type="Pfam" id="PF00550">
    <property type="entry name" value="PP-binding"/>
    <property type="match status" value="1"/>
</dbReference>
<evidence type="ECO:0000313" key="7">
    <source>
        <dbReference type="EMBL" id="KAK4182027.1"/>
    </source>
</evidence>
<organism evidence="7 8">
    <name type="scientific">Podospora australis</name>
    <dbReference type="NCBI Taxonomy" id="1536484"/>
    <lineage>
        <taxon>Eukaryota</taxon>
        <taxon>Fungi</taxon>
        <taxon>Dikarya</taxon>
        <taxon>Ascomycota</taxon>
        <taxon>Pezizomycotina</taxon>
        <taxon>Sordariomycetes</taxon>
        <taxon>Sordariomycetidae</taxon>
        <taxon>Sordariales</taxon>
        <taxon>Podosporaceae</taxon>
        <taxon>Podospora</taxon>
    </lineage>
</organism>
<dbReference type="GO" id="GO:0016874">
    <property type="term" value="F:ligase activity"/>
    <property type="evidence" value="ECO:0007669"/>
    <property type="project" value="UniProtKB-KW"/>
</dbReference>
<evidence type="ECO:0000259" key="6">
    <source>
        <dbReference type="PROSITE" id="PS50075"/>
    </source>
</evidence>
<dbReference type="Proteomes" id="UP001302126">
    <property type="component" value="Unassembled WGS sequence"/>
</dbReference>
<dbReference type="InterPro" id="IPR045851">
    <property type="entry name" value="AMP-bd_C_sf"/>
</dbReference>